<organism evidence="1 2">
    <name type="scientific">Saccharopolyspora halophila</name>
    <dbReference type="NCBI Taxonomy" id="405551"/>
    <lineage>
        <taxon>Bacteria</taxon>
        <taxon>Bacillati</taxon>
        <taxon>Actinomycetota</taxon>
        <taxon>Actinomycetes</taxon>
        <taxon>Pseudonocardiales</taxon>
        <taxon>Pseudonocardiaceae</taxon>
        <taxon>Saccharopolyspora</taxon>
    </lineage>
</organism>
<accession>A0ABN3GVA5</accession>
<sequence>MDEAWYDDEAGPIVRPYTITRGRTPGQHKRIDTAAQVLTAEPRPESPRLEMTPEHRRILDACRRPVSPAELAVLLSQPMGVVRVLISDLLDHGAVIVRSPRAEVSREILEQVYRGLSRL</sequence>
<evidence type="ECO:0000313" key="2">
    <source>
        <dbReference type="Proteomes" id="UP001501218"/>
    </source>
</evidence>
<comment type="caution">
    <text evidence="1">The sequence shown here is derived from an EMBL/GenBank/DDBJ whole genome shotgun (WGS) entry which is preliminary data.</text>
</comment>
<gene>
    <name evidence="1" type="ORF">GCM10009854_47000</name>
</gene>
<name>A0ABN3GVA5_9PSEU</name>
<reference evidence="1 2" key="1">
    <citation type="journal article" date="2019" name="Int. J. Syst. Evol. Microbiol.">
        <title>The Global Catalogue of Microorganisms (GCM) 10K type strain sequencing project: providing services to taxonomists for standard genome sequencing and annotation.</title>
        <authorList>
            <consortium name="The Broad Institute Genomics Platform"/>
            <consortium name="The Broad Institute Genome Sequencing Center for Infectious Disease"/>
            <person name="Wu L."/>
            <person name="Ma J."/>
        </authorList>
    </citation>
    <scope>NUCLEOTIDE SEQUENCE [LARGE SCALE GENOMIC DNA]</scope>
    <source>
        <strain evidence="1 2">JCM 16221</strain>
    </source>
</reference>
<dbReference type="InterPro" id="IPR007995">
    <property type="entry name" value="DUF742"/>
</dbReference>
<dbReference type="PANTHER" id="PTHR36221">
    <property type="entry name" value="DUF742 DOMAIN-CONTAINING PROTEIN"/>
    <property type="match status" value="1"/>
</dbReference>
<dbReference type="Proteomes" id="UP001501218">
    <property type="component" value="Unassembled WGS sequence"/>
</dbReference>
<protein>
    <submittedName>
        <fullName evidence="1">DUF742 domain-containing protein</fullName>
    </submittedName>
</protein>
<dbReference type="RefSeq" id="WP_344137172.1">
    <property type="nucleotide sequence ID" value="NZ_BAAARA010000023.1"/>
</dbReference>
<dbReference type="Pfam" id="PF05331">
    <property type="entry name" value="DUF742"/>
    <property type="match status" value="1"/>
</dbReference>
<dbReference type="PANTHER" id="PTHR36221:SF1">
    <property type="entry name" value="DUF742 DOMAIN-CONTAINING PROTEIN"/>
    <property type="match status" value="1"/>
</dbReference>
<keyword evidence="2" id="KW-1185">Reference proteome</keyword>
<evidence type="ECO:0000313" key="1">
    <source>
        <dbReference type="EMBL" id="GAA2362052.1"/>
    </source>
</evidence>
<dbReference type="EMBL" id="BAAARA010000023">
    <property type="protein sequence ID" value="GAA2362052.1"/>
    <property type="molecule type" value="Genomic_DNA"/>
</dbReference>
<proteinExistence type="predicted"/>